<accession>A0A2I0BCE2</accession>
<dbReference type="PANTHER" id="PTHR48475">
    <property type="entry name" value="RIBONUCLEASE H"/>
    <property type="match status" value="1"/>
</dbReference>
<organism evidence="2 3">
    <name type="scientific">Apostasia shenzhenica</name>
    <dbReference type="NCBI Taxonomy" id="1088818"/>
    <lineage>
        <taxon>Eukaryota</taxon>
        <taxon>Viridiplantae</taxon>
        <taxon>Streptophyta</taxon>
        <taxon>Embryophyta</taxon>
        <taxon>Tracheophyta</taxon>
        <taxon>Spermatophyta</taxon>
        <taxon>Magnoliopsida</taxon>
        <taxon>Liliopsida</taxon>
        <taxon>Asparagales</taxon>
        <taxon>Orchidaceae</taxon>
        <taxon>Apostasioideae</taxon>
        <taxon>Apostasia</taxon>
    </lineage>
</organism>
<protein>
    <recommendedName>
        <fullName evidence="1">Reverse transcriptase/retrotransposon-derived protein RNase H-like domain-containing protein</fullName>
    </recommendedName>
</protein>
<dbReference type="Gene3D" id="3.30.70.270">
    <property type="match status" value="1"/>
</dbReference>
<dbReference type="AlphaFoldDB" id="A0A2I0BCE2"/>
<dbReference type="Proteomes" id="UP000236161">
    <property type="component" value="Unassembled WGS sequence"/>
</dbReference>
<dbReference type="EMBL" id="KZ451895">
    <property type="protein sequence ID" value="PKA65464.1"/>
    <property type="molecule type" value="Genomic_DNA"/>
</dbReference>
<dbReference type="InterPro" id="IPR041577">
    <property type="entry name" value="RT_RNaseH_2"/>
</dbReference>
<proteinExistence type="predicted"/>
<feature type="domain" description="Reverse transcriptase/retrotransposon-derived protein RNase H-like" evidence="1">
    <location>
        <begin position="46"/>
        <end position="137"/>
    </location>
</feature>
<evidence type="ECO:0000313" key="2">
    <source>
        <dbReference type="EMBL" id="PKA65464.1"/>
    </source>
</evidence>
<sequence length="137" mass="15325">MPSPLSLKEIQKLTSRINSLGKLISKAGERCLSFFRCLHKGKKGEWTDECEAAFTELKKYLTTAPMLVAPKIGEILSLYLGASDAAVSAVLVNDDKGIHRPIFYISHILLDAEIKYPMLEKLAFVLLVAARKLRPYF</sequence>
<dbReference type="InterPro" id="IPR043502">
    <property type="entry name" value="DNA/RNA_pol_sf"/>
</dbReference>
<dbReference type="OrthoDB" id="775972at2759"/>
<reference evidence="2 3" key="1">
    <citation type="journal article" date="2017" name="Nature">
        <title>The Apostasia genome and the evolution of orchids.</title>
        <authorList>
            <person name="Zhang G.Q."/>
            <person name="Liu K.W."/>
            <person name="Li Z."/>
            <person name="Lohaus R."/>
            <person name="Hsiao Y.Y."/>
            <person name="Niu S.C."/>
            <person name="Wang J.Y."/>
            <person name="Lin Y.C."/>
            <person name="Xu Q."/>
            <person name="Chen L.J."/>
            <person name="Yoshida K."/>
            <person name="Fujiwara S."/>
            <person name="Wang Z.W."/>
            <person name="Zhang Y.Q."/>
            <person name="Mitsuda N."/>
            <person name="Wang M."/>
            <person name="Liu G.H."/>
            <person name="Pecoraro L."/>
            <person name="Huang H.X."/>
            <person name="Xiao X.J."/>
            <person name="Lin M."/>
            <person name="Wu X.Y."/>
            <person name="Wu W.L."/>
            <person name="Chen Y.Y."/>
            <person name="Chang S.B."/>
            <person name="Sakamoto S."/>
            <person name="Ohme-Takagi M."/>
            <person name="Yagi M."/>
            <person name="Zeng S.J."/>
            <person name="Shen C.Y."/>
            <person name="Yeh C.M."/>
            <person name="Luo Y.B."/>
            <person name="Tsai W.C."/>
            <person name="Van de Peer Y."/>
            <person name="Liu Z.J."/>
        </authorList>
    </citation>
    <scope>NUCLEOTIDE SEQUENCE [LARGE SCALE GENOMIC DNA]</scope>
    <source>
        <strain evidence="3">cv. Shenzhen</strain>
        <tissue evidence="2">Stem</tissue>
    </source>
</reference>
<gene>
    <name evidence="2" type="ORF">AXF42_Ash005798</name>
</gene>
<evidence type="ECO:0000313" key="3">
    <source>
        <dbReference type="Proteomes" id="UP000236161"/>
    </source>
</evidence>
<dbReference type="Pfam" id="PF17919">
    <property type="entry name" value="RT_RNaseH_2"/>
    <property type="match status" value="1"/>
</dbReference>
<evidence type="ECO:0000259" key="1">
    <source>
        <dbReference type="Pfam" id="PF17919"/>
    </source>
</evidence>
<name>A0A2I0BCE2_9ASPA</name>
<dbReference type="SUPFAM" id="SSF56672">
    <property type="entry name" value="DNA/RNA polymerases"/>
    <property type="match status" value="1"/>
</dbReference>
<dbReference type="PANTHER" id="PTHR48475:SF2">
    <property type="entry name" value="RIBONUCLEASE H"/>
    <property type="match status" value="1"/>
</dbReference>
<keyword evidence="3" id="KW-1185">Reference proteome</keyword>
<dbReference type="InterPro" id="IPR043128">
    <property type="entry name" value="Rev_trsase/Diguanyl_cyclase"/>
</dbReference>